<comment type="caution">
    <text evidence="3">The sequence shown here is derived from an EMBL/GenBank/DDBJ whole genome shotgun (WGS) entry which is preliminary data.</text>
</comment>
<proteinExistence type="predicted"/>
<feature type="signal peptide" evidence="2">
    <location>
        <begin position="1"/>
        <end position="18"/>
    </location>
</feature>
<dbReference type="Proteomes" id="UP001472677">
    <property type="component" value="Unassembled WGS sequence"/>
</dbReference>
<evidence type="ECO:0000313" key="3">
    <source>
        <dbReference type="EMBL" id="KAK8593432.1"/>
    </source>
</evidence>
<protein>
    <submittedName>
        <fullName evidence="3">Uncharacterized protein</fullName>
    </submittedName>
</protein>
<evidence type="ECO:0000256" key="1">
    <source>
        <dbReference type="SAM" id="MobiDB-lite"/>
    </source>
</evidence>
<organism evidence="3 4">
    <name type="scientific">Hibiscus sabdariffa</name>
    <name type="common">roselle</name>
    <dbReference type="NCBI Taxonomy" id="183260"/>
    <lineage>
        <taxon>Eukaryota</taxon>
        <taxon>Viridiplantae</taxon>
        <taxon>Streptophyta</taxon>
        <taxon>Embryophyta</taxon>
        <taxon>Tracheophyta</taxon>
        <taxon>Spermatophyta</taxon>
        <taxon>Magnoliopsida</taxon>
        <taxon>eudicotyledons</taxon>
        <taxon>Gunneridae</taxon>
        <taxon>Pentapetalae</taxon>
        <taxon>rosids</taxon>
        <taxon>malvids</taxon>
        <taxon>Malvales</taxon>
        <taxon>Malvaceae</taxon>
        <taxon>Malvoideae</taxon>
        <taxon>Hibiscus</taxon>
    </lineage>
</organism>
<feature type="region of interest" description="Disordered" evidence="1">
    <location>
        <begin position="20"/>
        <end position="66"/>
    </location>
</feature>
<gene>
    <name evidence="3" type="ORF">V6N12_045513</name>
</gene>
<keyword evidence="2" id="KW-0732">Signal</keyword>
<evidence type="ECO:0000313" key="4">
    <source>
        <dbReference type="Proteomes" id="UP001472677"/>
    </source>
</evidence>
<dbReference type="EMBL" id="JBBPBM010000003">
    <property type="protein sequence ID" value="KAK8593432.1"/>
    <property type="molecule type" value="Genomic_DNA"/>
</dbReference>
<accession>A0ABR2G2Y7</accession>
<reference evidence="3 4" key="1">
    <citation type="journal article" date="2024" name="G3 (Bethesda)">
        <title>Genome assembly of Hibiscus sabdariffa L. provides insights into metabolisms of medicinal natural products.</title>
        <authorList>
            <person name="Kim T."/>
        </authorList>
    </citation>
    <scope>NUCLEOTIDE SEQUENCE [LARGE SCALE GENOMIC DNA]</scope>
    <source>
        <strain evidence="3">TK-2024</strain>
        <tissue evidence="3">Old leaves</tissue>
    </source>
</reference>
<keyword evidence="4" id="KW-1185">Reference proteome</keyword>
<name>A0ABR2G2Y7_9ROSI</name>
<feature type="compositionally biased region" description="Low complexity" evidence="1">
    <location>
        <begin position="54"/>
        <end position="64"/>
    </location>
</feature>
<sequence>MFFRFFGTLIRFRFLSTAQHSNPVPKKGQISNSKRRQNQTLVDISKAPTVGDQTSSTTSISSKTPKQEIPSKFIYTSTCFSFYTFKAPHPVSPSQQPFSFSFSFSFALNCIDFG</sequence>
<evidence type="ECO:0000256" key="2">
    <source>
        <dbReference type="SAM" id="SignalP"/>
    </source>
</evidence>
<feature type="chain" id="PRO_5047208125" evidence="2">
    <location>
        <begin position="19"/>
        <end position="114"/>
    </location>
</feature>